<reference evidence="2" key="1">
    <citation type="journal article" date="2022" name="Mol. Ecol. Resour.">
        <title>The genomes of chicory, endive, great burdock and yacon provide insights into Asteraceae palaeo-polyploidization history and plant inulin production.</title>
        <authorList>
            <person name="Fan W."/>
            <person name="Wang S."/>
            <person name="Wang H."/>
            <person name="Wang A."/>
            <person name="Jiang F."/>
            <person name="Liu H."/>
            <person name="Zhao H."/>
            <person name="Xu D."/>
            <person name="Zhang Y."/>
        </authorList>
    </citation>
    <scope>NUCLEOTIDE SEQUENCE [LARGE SCALE GENOMIC DNA]</scope>
    <source>
        <strain evidence="2">cv. Punajuju</strain>
    </source>
</reference>
<dbReference type="Proteomes" id="UP001055811">
    <property type="component" value="Linkage Group LG08"/>
</dbReference>
<protein>
    <submittedName>
        <fullName evidence="1">Uncharacterized protein</fullName>
    </submittedName>
</protein>
<gene>
    <name evidence="1" type="ORF">L2E82_44687</name>
</gene>
<accession>A0ACB8ZPY3</accession>
<comment type="caution">
    <text evidence="1">The sequence shown here is derived from an EMBL/GenBank/DDBJ whole genome shotgun (WGS) entry which is preliminary data.</text>
</comment>
<organism evidence="1 2">
    <name type="scientific">Cichorium intybus</name>
    <name type="common">Chicory</name>
    <dbReference type="NCBI Taxonomy" id="13427"/>
    <lineage>
        <taxon>Eukaryota</taxon>
        <taxon>Viridiplantae</taxon>
        <taxon>Streptophyta</taxon>
        <taxon>Embryophyta</taxon>
        <taxon>Tracheophyta</taxon>
        <taxon>Spermatophyta</taxon>
        <taxon>Magnoliopsida</taxon>
        <taxon>eudicotyledons</taxon>
        <taxon>Gunneridae</taxon>
        <taxon>Pentapetalae</taxon>
        <taxon>asterids</taxon>
        <taxon>campanulids</taxon>
        <taxon>Asterales</taxon>
        <taxon>Asteraceae</taxon>
        <taxon>Cichorioideae</taxon>
        <taxon>Cichorieae</taxon>
        <taxon>Cichoriinae</taxon>
        <taxon>Cichorium</taxon>
    </lineage>
</organism>
<sequence length="327" mass="38055">MEITDPTVPKYLQNFQVSQECKNLISSLPEERGWVVPTMYKYQGFWHHTWQLQGVLSFQKHFHAQDTDILLVTAPKSGTTWLKAISFAITNRIKYPVTSSNHPLLKNNSHVLVPFVEHVYAENPNPEFSETPPRLFATHVPFVSLPESVHNSKCKIVYMCRNPKDLFVSAFHFTNKLRPQYMGKNSMEDMFDLFCKGVFLYGPYWDHVLAYWNEALRRPKEVLFLKYEEMKEQPGTQVRKVAEFYGCPFTFEEEKEGIVDAILGLCSFERLSNLEVNKEGYLPTGEMKQAYFRKGEIGDWKNYLTAEMAEELDMITEHKFQGSGLTF</sequence>
<dbReference type="EMBL" id="CM042016">
    <property type="protein sequence ID" value="KAI3700072.1"/>
    <property type="molecule type" value="Genomic_DNA"/>
</dbReference>
<evidence type="ECO:0000313" key="1">
    <source>
        <dbReference type="EMBL" id="KAI3700072.1"/>
    </source>
</evidence>
<name>A0ACB8ZPY3_CICIN</name>
<keyword evidence="2" id="KW-1185">Reference proteome</keyword>
<reference evidence="1 2" key="2">
    <citation type="journal article" date="2022" name="Mol. Ecol. Resour.">
        <title>The genomes of chicory, endive, great burdock and yacon provide insights into Asteraceae paleo-polyploidization history and plant inulin production.</title>
        <authorList>
            <person name="Fan W."/>
            <person name="Wang S."/>
            <person name="Wang H."/>
            <person name="Wang A."/>
            <person name="Jiang F."/>
            <person name="Liu H."/>
            <person name="Zhao H."/>
            <person name="Xu D."/>
            <person name="Zhang Y."/>
        </authorList>
    </citation>
    <scope>NUCLEOTIDE SEQUENCE [LARGE SCALE GENOMIC DNA]</scope>
    <source>
        <strain evidence="2">cv. Punajuju</strain>
        <tissue evidence="1">Leaves</tissue>
    </source>
</reference>
<proteinExistence type="predicted"/>
<evidence type="ECO:0000313" key="2">
    <source>
        <dbReference type="Proteomes" id="UP001055811"/>
    </source>
</evidence>